<dbReference type="GO" id="GO:0005789">
    <property type="term" value="C:endoplasmic reticulum membrane"/>
    <property type="evidence" value="ECO:0000318"/>
    <property type="project" value="GO_Central"/>
</dbReference>
<dbReference type="Pfam" id="PF12326">
    <property type="entry name" value="EOS1"/>
    <property type="match status" value="1"/>
</dbReference>
<dbReference type="GeneID" id="7052494"/>
<dbReference type="PANTHER" id="PTHR28147">
    <property type="entry name" value="N-GLYCOSYLATION PROTEIN EOS1"/>
    <property type="match status" value="1"/>
</dbReference>
<keyword evidence="1" id="KW-0812">Transmembrane</keyword>
<dbReference type="GO" id="GO:0034599">
    <property type="term" value="P:cellular response to oxidative stress"/>
    <property type="evidence" value="ECO:0007669"/>
    <property type="project" value="InterPro"/>
</dbReference>
<dbReference type="EMBL" id="KE651167">
    <property type="protein sequence ID" value="EEB08190.1"/>
    <property type="molecule type" value="Genomic_DNA"/>
</dbReference>
<dbReference type="RefSeq" id="XP_002174483.1">
    <property type="nucleotide sequence ID" value="XM_002174447.2"/>
</dbReference>
<accession>B6K3Y3</accession>
<dbReference type="HOGENOM" id="CLU_043059_1_0_1"/>
<proteinExistence type="predicted"/>
<gene>
    <name evidence="3" type="primary">eos1</name>
    <name evidence="2" type="ORF">SJAG_03330</name>
</gene>
<sequence>MKRYICTLISNPRPAQALGIHHPVAVFCFISSRVLSVVPAIYWFCKCYYMAYLNPSDLWRLSTTSLWTAVSAHLSFVLTNNFMLKWLIHYSLAPTIIRLISLNMITVSFVSLSVRYITKGDYNYLLHAWIAISCFQTFAYIVQDWITSPITRTVLYDATNDKPDKQSASSECSQPCNKRTRHRHRHNIDLLELAVFAVVPVGIASFFTMLVLLWHLD</sequence>
<dbReference type="PRINTS" id="PR02070">
    <property type="entry name" value="NGLYCOSEOS1"/>
</dbReference>
<keyword evidence="1" id="KW-1133">Transmembrane helix</keyword>
<feature type="transmembrane region" description="Helical" evidence="1">
    <location>
        <begin position="20"/>
        <end position="44"/>
    </location>
</feature>
<dbReference type="OrthoDB" id="2139606at2759"/>
<dbReference type="OMA" id="WIAISCF"/>
<feature type="transmembrane region" description="Helical" evidence="1">
    <location>
        <begin position="124"/>
        <end position="142"/>
    </location>
</feature>
<dbReference type="AlphaFoldDB" id="B6K3Y3"/>
<keyword evidence="4" id="KW-1185">Reference proteome</keyword>
<dbReference type="eggNOG" id="ENOG502QTWB">
    <property type="taxonomic scope" value="Eukaryota"/>
</dbReference>
<keyword evidence="1" id="KW-0472">Membrane</keyword>
<dbReference type="PANTHER" id="PTHR28147:SF1">
    <property type="entry name" value="N-GLYCOSYLATION PROTEIN EOS1"/>
    <property type="match status" value="1"/>
</dbReference>
<feature type="transmembrane region" description="Helical" evidence="1">
    <location>
        <begin position="96"/>
        <end position="118"/>
    </location>
</feature>
<dbReference type="STRING" id="402676.B6K3Y3"/>
<feature type="transmembrane region" description="Helical" evidence="1">
    <location>
        <begin position="190"/>
        <end position="214"/>
    </location>
</feature>
<evidence type="ECO:0000313" key="2">
    <source>
        <dbReference type="EMBL" id="EEB08190.1"/>
    </source>
</evidence>
<protein>
    <submittedName>
        <fullName evidence="2">N-glycosylation protein</fullName>
    </submittedName>
</protein>
<dbReference type="VEuPathDB" id="FungiDB:SJAG_03330"/>
<name>B6K3Y3_SCHJY</name>
<evidence type="ECO:0000256" key="1">
    <source>
        <dbReference type="SAM" id="Phobius"/>
    </source>
</evidence>
<reference evidence="2 4" key="1">
    <citation type="journal article" date="2011" name="Science">
        <title>Comparative functional genomics of the fission yeasts.</title>
        <authorList>
            <person name="Rhind N."/>
            <person name="Chen Z."/>
            <person name="Yassour M."/>
            <person name="Thompson D.A."/>
            <person name="Haas B.J."/>
            <person name="Habib N."/>
            <person name="Wapinski I."/>
            <person name="Roy S."/>
            <person name="Lin M.F."/>
            <person name="Heiman D.I."/>
            <person name="Young S.K."/>
            <person name="Furuya K."/>
            <person name="Guo Y."/>
            <person name="Pidoux A."/>
            <person name="Chen H.M."/>
            <person name="Robbertse B."/>
            <person name="Goldberg J.M."/>
            <person name="Aoki K."/>
            <person name="Bayne E.H."/>
            <person name="Berlin A.M."/>
            <person name="Desjardins C.A."/>
            <person name="Dobbs E."/>
            <person name="Dukaj L."/>
            <person name="Fan L."/>
            <person name="FitzGerald M.G."/>
            <person name="French C."/>
            <person name="Gujja S."/>
            <person name="Hansen K."/>
            <person name="Keifenheim D."/>
            <person name="Levin J.Z."/>
            <person name="Mosher R.A."/>
            <person name="Mueller C.A."/>
            <person name="Pfiffner J."/>
            <person name="Priest M."/>
            <person name="Russ C."/>
            <person name="Smialowska A."/>
            <person name="Swoboda P."/>
            <person name="Sykes S.M."/>
            <person name="Vaughn M."/>
            <person name="Vengrova S."/>
            <person name="Yoder R."/>
            <person name="Zeng Q."/>
            <person name="Allshire R."/>
            <person name="Baulcombe D."/>
            <person name="Birren B.W."/>
            <person name="Brown W."/>
            <person name="Ekwall K."/>
            <person name="Kellis M."/>
            <person name="Leatherwood J."/>
            <person name="Levin H."/>
            <person name="Margalit H."/>
            <person name="Martienssen R."/>
            <person name="Nieduszynski C.A."/>
            <person name="Spatafora J.W."/>
            <person name="Friedman N."/>
            <person name="Dalgaard J.Z."/>
            <person name="Baumann P."/>
            <person name="Niki H."/>
            <person name="Regev A."/>
            <person name="Nusbaum C."/>
        </authorList>
    </citation>
    <scope>NUCLEOTIDE SEQUENCE [LARGE SCALE GENOMIC DNA]</scope>
    <source>
        <strain evidence="4">yFS275 / FY16936</strain>
    </source>
</reference>
<dbReference type="GO" id="GO:0006487">
    <property type="term" value="P:protein N-linked glycosylation"/>
    <property type="evidence" value="ECO:0000318"/>
    <property type="project" value="GO_Central"/>
</dbReference>
<dbReference type="JaponicusDB" id="SJAG_03330">
    <property type="gene designation" value="eos1"/>
</dbReference>
<evidence type="ECO:0000313" key="4">
    <source>
        <dbReference type="Proteomes" id="UP000001744"/>
    </source>
</evidence>
<feature type="transmembrane region" description="Helical" evidence="1">
    <location>
        <begin position="64"/>
        <end position="84"/>
    </location>
</feature>
<dbReference type="Proteomes" id="UP000001744">
    <property type="component" value="Unassembled WGS sequence"/>
</dbReference>
<organism evidence="2 4">
    <name type="scientific">Schizosaccharomyces japonicus (strain yFS275 / FY16936)</name>
    <name type="common">Fission yeast</name>
    <dbReference type="NCBI Taxonomy" id="402676"/>
    <lineage>
        <taxon>Eukaryota</taxon>
        <taxon>Fungi</taxon>
        <taxon>Dikarya</taxon>
        <taxon>Ascomycota</taxon>
        <taxon>Taphrinomycotina</taxon>
        <taxon>Schizosaccharomycetes</taxon>
        <taxon>Schizosaccharomycetales</taxon>
        <taxon>Schizosaccharomycetaceae</taxon>
        <taxon>Schizosaccharomyces</taxon>
    </lineage>
</organism>
<dbReference type="InterPro" id="IPR021100">
    <property type="entry name" value="N-glycosylation_EOS1"/>
</dbReference>
<evidence type="ECO:0000313" key="3">
    <source>
        <dbReference type="JaponicusDB" id="SJAG_03330"/>
    </source>
</evidence>